<feature type="domain" description="Beta-lactamase-related" evidence="5">
    <location>
        <begin position="30"/>
        <end position="347"/>
    </location>
</feature>
<sequence length="499" mass="55552">MAAVIVILLGLSPYSSAVTGPVTNETTKKIERFVEEQMKAGKIPGSSVVIVEKGKTVYQQSFGYADVRAKKPVNNDTLFEIGSTTKAFTAFAILQLEKEGLVNRNDDVRKYLPWLELTYNGEPQIITVNQLLHHTSGINSDTITRIPESQADNAMELTVKTLLDQPLNRMPGSSFEYATINYDVLGLIIETVSKKSYERYMKEYILDPLGMKQSFVGAQQTHSTLMAAGYKIGFLKAHAYTPPVYRGNSPAGYLISSTNDLGKWMNAQLGTATDRSVDQRLITESHIPDESVEPLDVNTRYALGWGILQENDKKYVLHAGSNPTYSSYFIMRPDTQVGVAVLANMKTSMTTSIGQGIMDLWEGNDAEEPPMDIYQKIDQYATAACMVIVVLGCLFLWLSLTILKKLSRNQRKWSPLTGKRIVLLIIHFLIASGFMTFILMVPQLFLGGTPWSYIRVWAPSSIWMTLLCFLAVCVTYFSFGLVLTCTKKVNKGTGMDALK</sequence>
<organism evidence="6 7">
    <name type="scientific">Paenibacillus chartarius</name>
    <dbReference type="NCBI Taxonomy" id="747481"/>
    <lineage>
        <taxon>Bacteria</taxon>
        <taxon>Bacillati</taxon>
        <taxon>Bacillota</taxon>
        <taxon>Bacilli</taxon>
        <taxon>Bacillales</taxon>
        <taxon>Paenibacillaceae</taxon>
        <taxon>Paenibacillus</taxon>
    </lineage>
</organism>
<accession>A0ABV6DIC0</accession>
<feature type="signal peptide" evidence="4">
    <location>
        <begin position="1"/>
        <end position="17"/>
    </location>
</feature>
<dbReference type="EMBL" id="JBHLWN010000030">
    <property type="protein sequence ID" value="MFC0212393.1"/>
    <property type="molecule type" value="Genomic_DNA"/>
</dbReference>
<reference evidence="6 7" key="1">
    <citation type="submission" date="2024-09" db="EMBL/GenBank/DDBJ databases">
        <authorList>
            <person name="Sun Q."/>
            <person name="Mori K."/>
        </authorList>
    </citation>
    <scope>NUCLEOTIDE SEQUENCE [LARGE SCALE GENOMIC DNA]</scope>
    <source>
        <strain evidence="6 7">CCM 7759</strain>
    </source>
</reference>
<comment type="subcellular location">
    <subcellularLocation>
        <location evidence="1">Membrane</location>
    </subcellularLocation>
</comment>
<keyword evidence="3" id="KW-1133">Transmembrane helix</keyword>
<evidence type="ECO:0000313" key="6">
    <source>
        <dbReference type="EMBL" id="MFC0212393.1"/>
    </source>
</evidence>
<dbReference type="InterPro" id="IPR001466">
    <property type="entry name" value="Beta-lactam-related"/>
</dbReference>
<dbReference type="PANTHER" id="PTHR46825:SF11">
    <property type="entry name" value="PENICILLIN-BINDING PROTEIN 4"/>
    <property type="match status" value="1"/>
</dbReference>
<dbReference type="InterPro" id="IPR050491">
    <property type="entry name" value="AmpC-like"/>
</dbReference>
<dbReference type="InterPro" id="IPR012338">
    <property type="entry name" value="Beta-lactam/transpept-like"/>
</dbReference>
<comment type="caution">
    <text evidence="6">The sequence shown here is derived from an EMBL/GenBank/DDBJ whole genome shotgun (WGS) entry which is preliminary data.</text>
</comment>
<keyword evidence="4" id="KW-0732">Signal</keyword>
<dbReference type="Proteomes" id="UP001589776">
    <property type="component" value="Unassembled WGS sequence"/>
</dbReference>
<dbReference type="SUPFAM" id="SSF56601">
    <property type="entry name" value="beta-lactamase/transpeptidase-like"/>
    <property type="match status" value="1"/>
</dbReference>
<feature type="transmembrane region" description="Helical" evidence="3">
    <location>
        <begin position="421"/>
        <end position="441"/>
    </location>
</feature>
<feature type="transmembrane region" description="Helical" evidence="3">
    <location>
        <begin position="461"/>
        <end position="485"/>
    </location>
</feature>
<evidence type="ECO:0000256" key="3">
    <source>
        <dbReference type="SAM" id="Phobius"/>
    </source>
</evidence>
<proteinExistence type="predicted"/>
<keyword evidence="3" id="KW-0812">Transmembrane</keyword>
<keyword evidence="7" id="KW-1185">Reference proteome</keyword>
<dbReference type="GO" id="GO:0016787">
    <property type="term" value="F:hydrolase activity"/>
    <property type="evidence" value="ECO:0007669"/>
    <property type="project" value="UniProtKB-KW"/>
</dbReference>
<evidence type="ECO:0000256" key="2">
    <source>
        <dbReference type="ARBA" id="ARBA00023136"/>
    </source>
</evidence>
<feature type="chain" id="PRO_5047459495" evidence="4">
    <location>
        <begin position="18"/>
        <end position="499"/>
    </location>
</feature>
<dbReference type="RefSeq" id="WP_377469547.1">
    <property type="nucleotide sequence ID" value="NZ_JBHLWN010000030.1"/>
</dbReference>
<gene>
    <name evidence="6" type="ORF">ACFFK0_07950</name>
</gene>
<evidence type="ECO:0000256" key="1">
    <source>
        <dbReference type="ARBA" id="ARBA00004370"/>
    </source>
</evidence>
<dbReference type="EC" id="3.-.-.-" evidence="6"/>
<feature type="transmembrane region" description="Helical" evidence="3">
    <location>
        <begin position="380"/>
        <end position="400"/>
    </location>
</feature>
<dbReference type="Pfam" id="PF00144">
    <property type="entry name" value="Beta-lactamase"/>
    <property type="match status" value="1"/>
</dbReference>
<name>A0ABV6DIC0_9BACL</name>
<evidence type="ECO:0000259" key="5">
    <source>
        <dbReference type="Pfam" id="PF00144"/>
    </source>
</evidence>
<dbReference type="Gene3D" id="3.40.710.10">
    <property type="entry name" value="DD-peptidase/beta-lactamase superfamily"/>
    <property type="match status" value="1"/>
</dbReference>
<keyword evidence="6" id="KW-0378">Hydrolase</keyword>
<evidence type="ECO:0000256" key="4">
    <source>
        <dbReference type="SAM" id="SignalP"/>
    </source>
</evidence>
<keyword evidence="2 3" id="KW-0472">Membrane</keyword>
<protein>
    <submittedName>
        <fullName evidence="6">Serine hydrolase domain-containing protein</fullName>
        <ecNumber evidence="6">3.-.-.-</ecNumber>
    </submittedName>
</protein>
<evidence type="ECO:0000313" key="7">
    <source>
        <dbReference type="Proteomes" id="UP001589776"/>
    </source>
</evidence>
<dbReference type="PANTHER" id="PTHR46825">
    <property type="entry name" value="D-ALANYL-D-ALANINE-CARBOXYPEPTIDASE/ENDOPEPTIDASE AMPH"/>
    <property type="match status" value="1"/>
</dbReference>